<evidence type="ECO:0000313" key="2">
    <source>
        <dbReference type="Proteomes" id="UP000007590"/>
    </source>
</evidence>
<organism evidence="1 2">
    <name type="scientific">Solitalea canadensis (strain ATCC 29591 / DSM 3403 / JCM 21819 / LMG 8368 / NBRC 15130 / NCIMB 12057 / USAM 9D)</name>
    <name type="common">Flexibacter canadensis</name>
    <dbReference type="NCBI Taxonomy" id="929556"/>
    <lineage>
        <taxon>Bacteria</taxon>
        <taxon>Pseudomonadati</taxon>
        <taxon>Bacteroidota</taxon>
        <taxon>Sphingobacteriia</taxon>
        <taxon>Sphingobacteriales</taxon>
        <taxon>Sphingobacteriaceae</taxon>
        <taxon>Solitalea</taxon>
    </lineage>
</organism>
<proteinExistence type="predicted"/>
<accession>H8KVV5</accession>
<protein>
    <recommendedName>
        <fullName evidence="3">DUF4136 domain-containing protein</fullName>
    </recommendedName>
</protein>
<dbReference type="AlphaFoldDB" id="H8KVV5"/>
<dbReference type="KEGG" id="scn:Solca_1796"/>
<dbReference type="HOGENOM" id="CLU_088267_0_0_10"/>
<dbReference type="EMBL" id="CP003349">
    <property type="protein sequence ID" value="AFD06858.1"/>
    <property type="molecule type" value="Genomic_DNA"/>
</dbReference>
<dbReference type="PROSITE" id="PS51257">
    <property type="entry name" value="PROKAR_LIPOPROTEIN"/>
    <property type="match status" value="1"/>
</dbReference>
<sequence length="201" mass="22721">MKQFIFIVVMALGLAGCSPSTQIVKSWKDPNSTLEKTESTKIFVLAMIKDEASRRVIEDELVKRMAPYAFASYNFITSDMLKEASAEKLTEKLKLEKYTHALFMRLADIEKETSYVPGTTSYGYYGGYGRYYGYGASMYSTPGYYSTSKNYFVETTVYSVDQDKLLWTGTTKTVDPSKIDKAVNDIATVVAEKMRKDGFIK</sequence>
<gene>
    <name evidence="1" type="ordered locus">Solca_1796</name>
</gene>
<keyword evidence="2" id="KW-1185">Reference proteome</keyword>
<dbReference type="Proteomes" id="UP000007590">
    <property type="component" value="Chromosome"/>
</dbReference>
<dbReference type="STRING" id="929556.Solca_1796"/>
<dbReference type="eggNOG" id="ENOG5031JFP">
    <property type="taxonomic scope" value="Bacteria"/>
</dbReference>
<dbReference type="OrthoDB" id="6078026at2"/>
<reference evidence="1" key="1">
    <citation type="submission" date="2012-02" db="EMBL/GenBank/DDBJ databases">
        <title>The complete genome of Solitalea canadensis DSM 3403.</title>
        <authorList>
            <consortium name="US DOE Joint Genome Institute (JGI-PGF)"/>
            <person name="Lucas S."/>
            <person name="Copeland A."/>
            <person name="Lapidus A."/>
            <person name="Glavina del Rio T."/>
            <person name="Dalin E."/>
            <person name="Tice H."/>
            <person name="Bruce D."/>
            <person name="Goodwin L."/>
            <person name="Pitluck S."/>
            <person name="Peters L."/>
            <person name="Ovchinnikova G."/>
            <person name="Lu M."/>
            <person name="Kyrpides N."/>
            <person name="Mavromatis K."/>
            <person name="Ivanova N."/>
            <person name="Brettin T."/>
            <person name="Detter J.C."/>
            <person name="Han C."/>
            <person name="Larimer F."/>
            <person name="Land M."/>
            <person name="Hauser L."/>
            <person name="Markowitz V."/>
            <person name="Cheng J.-F."/>
            <person name="Hugenholtz P."/>
            <person name="Woyke T."/>
            <person name="Wu D."/>
            <person name="Spring S."/>
            <person name="Schroeder M."/>
            <person name="Kopitz M."/>
            <person name="Brambilla E."/>
            <person name="Klenk H.-P."/>
            <person name="Eisen J.A."/>
        </authorList>
    </citation>
    <scope>NUCLEOTIDE SEQUENCE</scope>
    <source>
        <strain evidence="1">DSM 3403</strain>
    </source>
</reference>
<dbReference type="RefSeq" id="WP_014680085.1">
    <property type="nucleotide sequence ID" value="NC_017770.1"/>
</dbReference>
<evidence type="ECO:0008006" key="3">
    <source>
        <dbReference type="Google" id="ProtNLM"/>
    </source>
</evidence>
<evidence type="ECO:0000313" key="1">
    <source>
        <dbReference type="EMBL" id="AFD06858.1"/>
    </source>
</evidence>
<name>H8KVV5_SOLCM</name>